<proteinExistence type="predicted"/>
<reference evidence="2 3" key="1">
    <citation type="submission" date="2023-11" db="EMBL/GenBank/DDBJ databases">
        <title>Halocaridina rubra genome assembly.</title>
        <authorList>
            <person name="Smith C."/>
        </authorList>
    </citation>
    <scope>NUCLEOTIDE SEQUENCE [LARGE SCALE GENOMIC DNA]</scope>
    <source>
        <strain evidence="2">EP-1</strain>
        <tissue evidence="2">Whole</tissue>
    </source>
</reference>
<name>A0AAN9AD07_HALRR</name>
<feature type="transmembrane region" description="Helical" evidence="1">
    <location>
        <begin position="76"/>
        <end position="97"/>
    </location>
</feature>
<accession>A0AAN9AD07</accession>
<dbReference type="Proteomes" id="UP001381693">
    <property type="component" value="Unassembled WGS sequence"/>
</dbReference>
<comment type="caution">
    <text evidence="2">The sequence shown here is derived from an EMBL/GenBank/DDBJ whole genome shotgun (WGS) entry which is preliminary data.</text>
</comment>
<dbReference type="EMBL" id="JAXCGZ010006311">
    <property type="protein sequence ID" value="KAK7079867.1"/>
    <property type="molecule type" value="Genomic_DNA"/>
</dbReference>
<dbReference type="AlphaFoldDB" id="A0AAN9AD07"/>
<sequence>MPPELLKLSQYCHSQNNSWKTVTRIPLLVTLQKLNEDIDSGRTQLFPLLTTDTGGGHRTRIVPFYLGLYYRPQRELGVTLCHVHFCFVFSMLPRWAFIRKQIYTRENMGHLQQDDGTLTTRDLEKAETFNKYVVAVYTEDTTLMPVITNIQYDRALDTFDLSVM</sequence>
<keyword evidence="1" id="KW-0472">Membrane</keyword>
<organism evidence="2 3">
    <name type="scientific">Halocaridina rubra</name>
    <name type="common">Hawaiian red shrimp</name>
    <dbReference type="NCBI Taxonomy" id="373956"/>
    <lineage>
        <taxon>Eukaryota</taxon>
        <taxon>Metazoa</taxon>
        <taxon>Ecdysozoa</taxon>
        <taxon>Arthropoda</taxon>
        <taxon>Crustacea</taxon>
        <taxon>Multicrustacea</taxon>
        <taxon>Malacostraca</taxon>
        <taxon>Eumalacostraca</taxon>
        <taxon>Eucarida</taxon>
        <taxon>Decapoda</taxon>
        <taxon>Pleocyemata</taxon>
        <taxon>Caridea</taxon>
        <taxon>Atyoidea</taxon>
        <taxon>Atyidae</taxon>
        <taxon>Halocaridina</taxon>
    </lineage>
</organism>
<evidence type="ECO:0000256" key="1">
    <source>
        <dbReference type="SAM" id="Phobius"/>
    </source>
</evidence>
<keyword evidence="3" id="KW-1185">Reference proteome</keyword>
<evidence type="ECO:0000313" key="2">
    <source>
        <dbReference type="EMBL" id="KAK7079867.1"/>
    </source>
</evidence>
<protein>
    <submittedName>
        <fullName evidence="2">Uncharacterized protein</fullName>
    </submittedName>
</protein>
<keyword evidence="1" id="KW-0812">Transmembrane</keyword>
<keyword evidence="1" id="KW-1133">Transmembrane helix</keyword>
<evidence type="ECO:0000313" key="3">
    <source>
        <dbReference type="Proteomes" id="UP001381693"/>
    </source>
</evidence>
<gene>
    <name evidence="2" type="ORF">SK128_006757</name>
</gene>